<evidence type="ECO:0000256" key="6">
    <source>
        <dbReference type="ARBA" id="ARBA00023033"/>
    </source>
</evidence>
<keyword evidence="2 7" id="KW-0349">Heme</keyword>
<keyword evidence="6 7" id="KW-0503">Monooxygenase</keyword>
<evidence type="ECO:0000256" key="5">
    <source>
        <dbReference type="ARBA" id="ARBA00023004"/>
    </source>
</evidence>
<evidence type="ECO:0000256" key="2">
    <source>
        <dbReference type="ARBA" id="ARBA00022617"/>
    </source>
</evidence>
<dbReference type="Gene3D" id="1.10.630.10">
    <property type="entry name" value="Cytochrome P450"/>
    <property type="match status" value="1"/>
</dbReference>
<dbReference type="PANTHER" id="PTHR46696:SF1">
    <property type="entry name" value="CYTOCHROME P450 YJIB-RELATED"/>
    <property type="match status" value="1"/>
</dbReference>
<keyword evidence="9" id="KW-1185">Reference proteome</keyword>
<sequence length="422" mass="47909">MPDSASQVLDADGIDLDDLYGDLATNHPDIYYAHVRRADRVYYNRRWGGWIVTGFEEVAAGYRDHARLSSERMAGPWGEKNNRQKGSGELSPVFKVMASFFGWMDPPDHTRFRKLLQAAFTPVSLEEMRPRVGELVREYAAGIPDGAPFDFINRFAFHLPVTVISEYLGARVEDRHLIGEWSEDLGHTIFAGKNGMTADERARLGERAINNFIAYFTEIIEDRRRSPRDDLISRLVRAEPDGDPLTHEEIVAQSIVMLFAGHETTTNLLANGMVAFARFPEQWRNIRKDPALVRPATEEMLRFDGPIGAQGRWARTSFEFGGKAIRENDRVMLMQWAANRDPEAFEDPDTFDVTRKRIRHLGFGHGIHTCLGSPLARIEVQETLRYLTGRYVSVELATEPLTYKPTLTSRSLTKLDVVLQPA</sequence>
<evidence type="ECO:0000313" key="9">
    <source>
        <dbReference type="Proteomes" id="UP000642070"/>
    </source>
</evidence>
<dbReference type="GO" id="GO:0017000">
    <property type="term" value="P:antibiotic biosynthetic process"/>
    <property type="evidence" value="ECO:0007669"/>
    <property type="project" value="UniProtKB-ARBA"/>
</dbReference>
<keyword evidence="4 7" id="KW-0560">Oxidoreductase</keyword>
<keyword evidence="5 7" id="KW-0408">Iron</keyword>
<dbReference type="PRINTS" id="PR00359">
    <property type="entry name" value="BP450"/>
</dbReference>
<keyword evidence="3 7" id="KW-0479">Metal-binding</keyword>
<dbReference type="GO" id="GO:0005506">
    <property type="term" value="F:iron ion binding"/>
    <property type="evidence" value="ECO:0007669"/>
    <property type="project" value="InterPro"/>
</dbReference>
<name>A0A917UEF5_9ACTN</name>
<dbReference type="RefSeq" id="WP_190257778.1">
    <property type="nucleotide sequence ID" value="NZ_BMPI01000110.1"/>
</dbReference>
<dbReference type="GO" id="GO:0004497">
    <property type="term" value="F:monooxygenase activity"/>
    <property type="evidence" value="ECO:0007669"/>
    <property type="project" value="UniProtKB-KW"/>
</dbReference>
<dbReference type="GO" id="GO:0016705">
    <property type="term" value="F:oxidoreductase activity, acting on paired donors, with incorporation or reduction of molecular oxygen"/>
    <property type="evidence" value="ECO:0007669"/>
    <property type="project" value="InterPro"/>
</dbReference>
<evidence type="ECO:0000313" key="8">
    <source>
        <dbReference type="EMBL" id="GGM87219.1"/>
    </source>
</evidence>
<gene>
    <name evidence="8" type="primary">bioI</name>
    <name evidence="8" type="ORF">GCM10007977_106450</name>
</gene>
<dbReference type="InterPro" id="IPR017972">
    <property type="entry name" value="Cyt_P450_CS"/>
</dbReference>
<dbReference type="EMBL" id="BMPI01000110">
    <property type="protein sequence ID" value="GGM87219.1"/>
    <property type="molecule type" value="Genomic_DNA"/>
</dbReference>
<evidence type="ECO:0000256" key="4">
    <source>
        <dbReference type="ARBA" id="ARBA00023002"/>
    </source>
</evidence>
<comment type="similarity">
    <text evidence="1 7">Belongs to the cytochrome P450 family.</text>
</comment>
<proteinExistence type="inferred from homology"/>
<dbReference type="SUPFAM" id="SSF48264">
    <property type="entry name" value="Cytochrome P450"/>
    <property type="match status" value="1"/>
</dbReference>
<dbReference type="InterPro" id="IPR001128">
    <property type="entry name" value="Cyt_P450"/>
</dbReference>
<dbReference type="GO" id="GO:0020037">
    <property type="term" value="F:heme binding"/>
    <property type="evidence" value="ECO:0007669"/>
    <property type="project" value="InterPro"/>
</dbReference>
<evidence type="ECO:0000256" key="7">
    <source>
        <dbReference type="RuleBase" id="RU000461"/>
    </source>
</evidence>
<dbReference type="FunFam" id="1.10.630.10:FF:000018">
    <property type="entry name" value="Cytochrome P450 monooxygenase"/>
    <property type="match status" value="1"/>
</dbReference>
<dbReference type="PROSITE" id="PS00086">
    <property type="entry name" value="CYTOCHROME_P450"/>
    <property type="match status" value="1"/>
</dbReference>
<dbReference type="Pfam" id="PF00067">
    <property type="entry name" value="p450"/>
    <property type="match status" value="1"/>
</dbReference>
<evidence type="ECO:0000256" key="3">
    <source>
        <dbReference type="ARBA" id="ARBA00022723"/>
    </source>
</evidence>
<reference evidence="8" key="2">
    <citation type="submission" date="2020-09" db="EMBL/GenBank/DDBJ databases">
        <authorList>
            <person name="Sun Q."/>
            <person name="Ohkuma M."/>
        </authorList>
    </citation>
    <scope>NUCLEOTIDE SEQUENCE</scope>
    <source>
        <strain evidence="8">JCM 19831</strain>
    </source>
</reference>
<dbReference type="CDD" id="cd20625">
    <property type="entry name" value="CYP164-like"/>
    <property type="match status" value="1"/>
</dbReference>
<dbReference type="InterPro" id="IPR036396">
    <property type="entry name" value="Cyt_P450_sf"/>
</dbReference>
<accession>A0A917UEF5</accession>
<dbReference type="AlphaFoldDB" id="A0A917UEF5"/>
<organism evidence="8 9">
    <name type="scientific">Dactylosporangium sucinum</name>
    <dbReference type="NCBI Taxonomy" id="1424081"/>
    <lineage>
        <taxon>Bacteria</taxon>
        <taxon>Bacillati</taxon>
        <taxon>Actinomycetota</taxon>
        <taxon>Actinomycetes</taxon>
        <taxon>Micromonosporales</taxon>
        <taxon>Micromonosporaceae</taxon>
        <taxon>Dactylosporangium</taxon>
    </lineage>
</organism>
<reference evidence="8" key="1">
    <citation type="journal article" date="2014" name="Int. J. Syst. Evol. Microbiol.">
        <title>Complete genome sequence of Corynebacterium casei LMG S-19264T (=DSM 44701T), isolated from a smear-ripened cheese.</title>
        <authorList>
            <consortium name="US DOE Joint Genome Institute (JGI-PGF)"/>
            <person name="Walter F."/>
            <person name="Albersmeier A."/>
            <person name="Kalinowski J."/>
            <person name="Ruckert C."/>
        </authorList>
    </citation>
    <scope>NUCLEOTIDE SEQUENCE</scope>
    <source>
        <strain evidence="8">JCM 19831</strain>
    </source>
</reference>
<dbReference type="PANTHER" id="PTHR46696">
    <property type="entry name" value="P450, PUTATIVE (EUROFUNG)-RELATED"/>
    <property type="match status" value="1"/>
</dbReference>
<dbReference type="InterPro" id="IPR002397">
    <property type="entry name" value="Cyt_P450_B"/>
</dbReference>
<protein>
    <submittedName>
        <fullName evidence="8">Biotin biosynthesis cytochrome P450</fullName>
    </submittedName>
</protein>
<evidence type="ECO:0000256" key="1">
    <source>
        <dbReference type="ARBA" id="ARBA00010617"/>
    </source>
</evidence>
<dbReference type="Proteomes" id="UP000642070">
    <property type="component" value="Unassembled WGS sequence"/>
</dbReference>
<comment type="caution">
    <text evidence="8">The sequence shown here is derived from an EMBL/GenBank/DDBJ whole genome shotgun (WGS) entry which is preliminary data.</text>
</comment>